<dbReference type="Proteomes" id="UP000190285">
    <property type="component" value="Unassembled WGS sequence"/>
</dbReference>
<dbReference type="HAMAP" id="MF_00073">
    <property type="entry name" value="NusB"/>
    <property type="match status" value="1"/>
</dbReference>
<evidence type="ECO:0000256" key="3">
    <source>
        <dbReference type="ARBA" id="ARBA00022884"/>
    </source>
</evidence>
<feature type="domain" description="NusB/RsmB/TIM44" evidence="7">
    <location>
        <begin position="5"/>
        <end position="126"/>
    </location>
</feature>
<dbReference type="NCBIfam" id="TIGR01951">
    <property type="entry name" value="nusB"/>
    <property type="match status" value="1"/>
</dbReference>
<dbReference type="InterPro" id="IPR006027">
    <property type="entry name" value="NusB_RsmB_TIM44"/>
</dbReference>
<dbReference type="GO" id="GO:0003723">
    <property type="term" value="F:RNA binding"/>
    <property type="evidence" value="ECO:0007669"/>
    <property type="project" value="UniProtKB-UniRule"/>
</dbReference>
<evidence type="ECO:0000256" key="6">
    <source>
        <dbReference type="HAMAP-Rule" id="MF_00073"/>
    </source>
</evidence>
<keyword evidence="5 6" id="KW-0804">Transcription</keyword>
<gene>
    <name evidence="6" type="primary">nusB</name>
    <name evidence="8" type="ORF">SAMN02194393_02590</name>
</gene>
<keyword evidence="2 6" id="KW-0889">Transcription antitermination</keyword>
<accession>A0A1T5L8G8</accession>
<organism evidence="8 9">
    <name type="scientific">Maledivibacter halophilus</name>
    <dbReference type="NCBI Taxonomy" id="36842"/>
    <lineage>
        <taxon>Bacteria</taxon>
        <taxon>Bacillati</taxon>
        <taxon>Bacillota</taxon>
        <taxon>Clostridia</taxon>
        <taxon>Peptostreptococcales</taxon>
        <taxon>Caminicellaceae</taxon>
        <taxon>Maledivibacter</taxon>
    </lineage>
</organism>
<keyword evidence="4 6" id="KW-0805">Transcription regulation</keyword>
<keyword evidence="9" id="KW-1185">Reference proteome</keyword>
<sequence length="136" mass="15827">MSRRSARETAMHVYYQMEIHNEYKFDISKIYIDETIDDKDDKKYIEDLVDIFIKNRETIDQTIKDNLKGWSIDRISKIDLSILRIGLAEIMYRDDIPIKVSINEAIELGKKFGTDDSAGFISGLLGFAVKEKEINE</sequence>
<dbReference type="AlphaFoldDB" id="A0A1T5L8G8"/>
<protein>
    <recommendedName>
        <fullName evidence="6">Transcription antitermination protein NusB</fullName>
    </recommendedName>
    <alternativeName>
        <fullName evidence="6">Antitermination factor NusB</fullName>
    </alternativeName>
</protein>
<dbReference type="RefSeq" id="WP_079492114.1">
    <property type="nucleotide sequence ID" value="NZ_FUZT01000006.1"/>
</dbReference>
<evidence type="ECO:0000259" key="7">
    <source>
        <dbReference type="Pfam" id="PF01029"/>
    </source>
</evidence>
<reference evidence="8 9" key="1">
    <citation type="submission" date="2017-02" db="EMBL/GenBank/DDBJ databases">
        <authorList>
            <person name="Peterson S.W."/>
        </authorList>
    </citation>
    <scope>NUCLEOTIDE SEQUENCE [LARGE SCALE GENOMIC DNA]</scope>
    <source>
        <strain evidence="8 9">M1</strain>
    </source>
</reference>
<evidence type="ECO:0000256" key="2">
    <source>
        <dbReference type="ARBA" id="ARBA00022814"/>
    </source>
</evidence>
<dbReference type="InterPro" id="IPR011605">
    <property type="entry name" value="NusB_fam"/>
</dbReference>
<comment type="function">
    <text evidence="6">Involved in transcription antitermination. Required for transcription of ribosomal RNA (rRNA) genes. Binds specifically to the boxA antiterminator sequence of the ribosomal RNA (rrn) operons.</text>
</comment>
<dbReference type="SUPFAM" id="SSF48013">
    <property type="entry name" value="NusB-like"/>
    <property type="match status" value="1"/>
</dbReference>
<comment type="similarity">
    <text evidence="1 6">Belongs to the NusB family.</text>
</comment>
<keyword evidence="3 6" id="KW-0694">RNA-binding</keyword>
<evidence type="ECO:0000313" key="9">
    <source>
        <dbReference type="Proteomes" id="UP000190285"/>
    </source>
</evidence>
<dbReference type="OrthoDB" id="9811381at2"/>
<dbReference type="GO" id="GO:0005829">
    <property type="term" value="C:cytosol"/>
    <property type="evidence" value="ECO:0007669"/>
    <property type="project" value="TreeGrafter"/>
</dbReference>
<proteinExistence type="inferred from homology"/>
<dbReference type="EMBL" id="FUZT01000006">
    <property type="protein sequence ID" value="SKC72243.1"/>
    <property type="molecule type" value="Genomic_DNA"/>
</dbReference>
<dbReference type="GO" id="GO:0031564">
    <property type="term" value="P:transcription antitermination"/>
    <property type="evidence" value="ECO:0007669"/>
    <property type="project" value="UniProtKB-KW"/>
</dbReference>
<dbReference type="STRING" id="36842.SAMN02194393_02590"/>
<dbReference type="Gene3D" id="1.10.940.10">
    <property type="entry name" value="NusB-like"/>
    <property type="match status" value="1"/>
</dbReference>
<dbReference type="Pfam" id="PF01029">
    <property type="entry name" value="NusB"/>
    <property type="match status" value="1"/>
</dbReference>
<dbReference type="PANTHER" id="PTHR11078">
    <property type="entry name" value="N UTILIZATION SUBSTANCE PROTEIN B-RELATED"/>
    <property type="match status" value="1"/>
</dbReference>
<dbReference type="GO" id="GO:0006353">
    <property type="term" value="P:DNA-templated transcription termination"/>
    <property type="evidence" value="ECO:0007669"/>
    <property type="project" value="UniProtKB-UniRule"/>
</dbReference>
<name>A0A1T5L8G8_9FIRM</name>
<evidence type="ECO:0000313" key="8">
    <source>
        <dbReference type="EMBL" id="SKC72243.1"/>
    </source>
</evidence>
<evidence type="ECO:0000256" key="4">
    <source>
        <dbReference type="ARBA" id="ARBA00023015"/>
    </source>
</evidence>
<evidence type="ECO:0000256" key="5">
    <source>
        <dbReference type="ARBA" id="ARBA00023163"/>
    </source>
</evidence>
<dbReference type="InterPro" id="IPR035926">
    <property type="entry name" value="NusB-like_sf"/>
</dbReference>
<evidence type="ECO:0000256" key="1">
    <source>
        <dbReference type="ARBA" id="ARBA00005952"/>
    </source>
</evidence>
<dbReference type="PANTHER" id="PTHR11078:SF3">
    <property type="entry name" value="ANTITERMINATION NUSB DOMAIN-CONTAINING PROTEIN"/>
    <property type="match status" value="1"/>
</dbReference>